<dbReference type="Proteomes" id="UP001446337">
    <property type="component" value="Chromosome"/>
</dbReference>
<name>A0ABZ3GAS2_ACHDE</name>
<evidence type="ECO:0000259" key="1">
    <source>
        <dbReference type="Pfam" id="PF15649"/>
    </source>
</evidence>
<feature type="domain" description="Tox-REase-7" evidence="1">
    <location>
        <begin position="2"/>
        <end position="81"/>
    </location>
</feature>
<dbReference type="InterPro" id="IPR028903">
    <property type="entry name" value="Tox-REase-7_dom"/>
</dbReference>
<evidence type="ECO:0000313" key="2">
    <source>
        <dbReference type="EMBL" id="XAN19185.1"/>
    </source>
</evidence>
<dbReference type="RefSeq" id="WP_217481639.1">
    <property type="nucleotide sequence ID" value="NZ_CP154792.1"/>
</dbReference>
<dbReference type="EMBL" id="CP154792">
    <property type="protein sequence ID" value="XAN19185.1"/>
    <property type="molecule type" value="Genomic_DNA"/>
</dbReference>
<sequence>MAAFEHVGGVKNNIPVTVSVNGISVTTIPDMWGKSVGGMLEVKNVQSLSMSDQLRAQILHAKETGQPLNLVVSPRTSNVSRMLQQEIRETGGNVYRYNPSSNELTNF</sequence>
<evidence type="ECO:0000313" key="3">
    <source>
        <dbReference type="Proteomes" id="UP001446337"/>
    </source>
</evidence>
<accession>A0ABZ3GAS2</accession>
<keyword evidence="3" id="KW-1185">Reference proteome</keyword>
<organism evidence="2 3">
    <name type="scientific">Achromobacter denitrificans</name>
    <name type="common">Alcaligenes denitrificans</name>
    <dbReference type="NCBI Taxonomy" id="32002"/>
    <lineage>
        <taxon>Bacteria</taxon>
        <taxon>Pseudomonadati</taxon>
        <taxon>Pseudomonadota</taxon>
        <taxon>Betaproteobacteria</taxon>
        <taxon>Burkholderiales</taxon>
        <taxon>Alcaligenaceae</taxon>
        <taxon>Achromobacter</taxon>
    </lineage>
</organism>
<gene>
    <name evidence="2" type="ORF">AAIK43_14390</name>
</gene>
<proteinExistence type="predicted"/>
<protein>
    <submittedName>
        <fullName evidence="2">Toxin</fullName>
    </submittedName>
</protein>
<dbReference type="Pfam" id="PF15649">
    <property type="entry name" value="Tox-REase-7"/>
    <property type="match status" value="1"/>
</dbReference>
<reference evidence="2 3" key="1">
    <citation type="submission" date="2024-05" db="EMBL/GenBank/DDBJ databases">
        <title>Achromobacter denitrificans. BP1, complete genome.</title>
        <authorList>
            <person name="Zhang B."/>
        </authorList>
    </citation>
    <scope>NUCLEOTIDE SEQUENCE [LARGE SCALE GENOMIC DNA]</scope>
    <source>
        <strain evidence="2 3">BP1</strain>
    </source>
</reference>